<keyword evidence="1" id="KW-0472">Membrane</keyword>
<organism evidence="2">
    <name type="scientific">Salmonella enterica subsp. houtenae serovar 18:z36,z38:-</name>
    <dbReference type="NCBI Taxonomy" id="2577510"/>
    <lineage>
        <taxon>Bacteria</taxon>
        <taxon>Pseudomonadati</taxon>
        <taxon>Pseudomonadota</taxon>
        <taxon>Gammaproteobacteria</taxon>
        <taxon>Enterobacterales</taxon>
        <taxon>Enterobacteriaceae</taxon>
        <taxon>Salmonella</taxon>
    </lineage>
</organism>
<gene>
    <name evidence="2" type="ORF">G3430_000504</name>
</gene>
<reference evidence="2" key="2">
    <citation type="submission" date="2018-07" db="EMBL/GenBank/DDBJ databases">
        <authorList>
            <consortium name="NCBI Pathogen Detection Project"/>
        </authorList>
    </citation>
    <scope>NUCLEOTIDE SEQUENCE</scope>
    <source>
        <strain evidence="2">12-6852</strain>
    </source>
</reference>
<proteinExistence type="predicted"/>
<evidence type="ECO:0000256" key="1">
    <source>
        <dbReference type="SAM" id="Phobius"/>
    </source>
</evidence>
<protein>
    <submittedName>
        <fullName evidence="2">Uncharacterized protein</fullName>
    </submittedName>
</protein>
<feature type="transmembrane region" description="Helical" evidence="1">
    <location>
        <begin position="6"/>
        <end position="24"/>
    </location>
</feature>
<dbReference type="AlphaFoldDB" id="A0A729K688"/>
<keyword evidence="1" id="KW-0812">Transmembrane</keyword>
<comment type="caution">
    <text evidence="2">The sequence shown here is derived from an EMBL/GenBank/DDBJ whole genome shotgun (WGS) entry which is preliminary data.</text>
</comment>
<reference evidence="2" key="1">
    <citation type="journal article" date="2018" name="Genome Biol.">
        <title>SKESA: strategic k-mer extension for scrupulous assemblies.</title>
        <authorList>
            <person name="Souvorov A."/>
            <person name="Agarwala R."/>
            <person name="Lipman D.J."/>
        </authorList>
    </citation>
    <scope>NUCLEOTIDE SEQUENCE</scope>
    <source>
        <strain evidence="2">12-6852</strain>
    </source>
</reference>
<name>A0A729K688_SALHO</name>
<sequence length="89" mass="10131">MTTGLVIFLKYFFVLFTSTNIIIIKMEIKEEKAFPLMPIIISENNMNIAIAVIILFLEKAIAMSDKMTENPLKNLIAKGTDDTRSSFDR</sequence>
<accession>A0A729K688</accession>
<evidence type="ECO:0000313" key="2">
    <source>
        <dbReference type="EMBL" id="HAE3258371.1"/>
    </source>
</evidence>
<dbReference type="EMBL" id="DAAROR010000003">
    <property type="protein sequence ID" value="HAE3258371.1"/>
    <property type="molecule type" value="Genomic_DNA"/>
</dbReference>
<keyword evidence="1" id="KW-1133">Transmembrane helix</keyword>
<feature type="transmembrane region" description="Helical" evidence="1">
    <location>
        <begin position="36"/>
        <end position="57"/>
    </location>
</feature>